<accession>A0A917T402</accession>
<dbReference type="PROSITE" id="PS01068">
    <property type="entry name" value="OMPA_1"/>
    <property type="match status" value="1"/>
</dbReference>
<organism evidence="8 9">
    <name type="scientific">Pseudooceanicola nanhaiensis</name>
    <dbReference type="NCBI Taxonomy" id="375761"/>
    <lineage>
        <taxon>Bacteria</taxon>
        <taxon>Pseudomonadati</taxon>
        <taxon>Pseudomonadota</taxon>
        <taxon>Alphaproteobacteria</taxon>
        <taxon>Rhodobacterales</taxon>
        <taxon>Paracoccaceae</taxon>
        <taxon>Pseudooceanicola</taxon>
    </lineage>
</organism>
<dbReference type="GO" id="GO:0009279">
    <property type="term" value="C:cell outer membrane"/>
    <property type="evidence" value="ECO:0007669"/>
    <property type="project" value="UniProtKB-SubCell"/>
</dbReference>
<reference evidence="8" key="2">
    <citation type="submission" date="2020-09" db="EMBL/GenBank/DDBJ databases">
        <authorList>
            <person name="Sun Q."/>
            <person name="Zhou Y."/>
        </authorList>
    </citation>
    <scope>NUCLEOTIDE SEQUENCE</scope>
    <source>
        <strain evidence="8">CGMCC 1.6293</strain>
    </source>
</reference>
<dbReference type="AlphaFoldDB" id="A0A917T402"/>
<evidence type="ECO:0000313" key="8">
    <source>
        <dbReference type="EMBL" id="GGM08312.1"/>
    </source>
</evidence>
<keyword evidence="3" id="KW-0998">Cell outer membrane</keyword>
<dbReference type="PROSITE" id="PS51123">
    <property type="entry name" value="OMPA_2"/>
    <property type="match status" value="1"/>
</dbReference>
<evidence type="ECO:0000256" key="6">
    <source>
        <dbReference type="SAM" id="SignalP"/>
    </source>
</evidence>
<protein>
    <submittedName>
        <fullName evidence="8">Flagellar motor protein MotB</fullName>
    </submittedName>
</protein>
<evidence type="ECO:0000256" key="4">
    <source>
        <dbReference type="PROSITE-ProRule" id="PRU00473"/>
    </source>
</evidence>
<keyword evidence="8" id="KW-0969">Cilium</keyword>
<dbReference type="Gene3D" id="2.40.128.110">
    <property type="entry name" value="Lipid/polyisoprenoid-binding, YceI-like"/>
    <property type="match status" value="1"/>
</dbReference>
<dbReference type="InterPro" id="IPR050330">
    <property type="entry name" value="Bact_OuterMem_StrucFunc"/>
</dbReference>
<feature type="domain" description="OmpA-like" evidence="7">
    <location>
        <begin position="233"/>
        <end position="349"/>
    </location>
</feature>
<gene>
    <name evidence="8" type="ORF">GCM10011534_32860</name>
</gene>
<keyword evidence="2 4" id="KW-0472">Membrane</keyword>
<dbReference type="InterPro" id="IPR006690">
    <property type="entry name" value="OMPA-like_CS"/>
</dbReference>
<sequence length="349" mass="36815">MIMLRLSAILLLISLAISGGVHAQPSPFGDGWTLEPGASTLQFQSIKNESKIETSGFATFTGAISPSGEVALTVLLDSVDTRIDLRNVRMRFLFFETFTFPEARVSARIDPATIADLPSVRRKTIEMPFTLDLHGVTREITAPLSLTLIGDDLVAVSTAEPIVLPVADFNLSEGLAKLEEAANVKIVPSGSVSFDLIFRKTAGGPAAPVSAAAPATPVALETTGNFSHEACVGRFEILSRTGNIYFAPGSARLDDASAPLLRQAADIITRCPDLKVQIAGHTDDIGSAAANMRLSERRAAAVEAHLAAQGIGGGRISSTGYGEARPIADNSTESGRGRNRRIEFSVDGS</sequence>
<keyword evidence="8" id="KW-0966">Cell projection</keyword>
<dbReference type="EMBL" id="BMLF01000002">
    <property type="protein sequence ID" value="GGM08312.1"/>
    <property type="molecule type" value="Genomic_DNA"/>
</dbReference>
<dbReference type="InterPro" id="IPR036761">
    <property type="entry name" value="TTHA0802/YceI-like_sf"/>
</dbReference>
<dbReference type="Pfam" id="PF04264">
    <property type="entry name" value="YceI"/>
    <property type="match status" value="1"/>
</dbReference>
<dbReference type="SUPFAM" id="SSF103088">
    <property type="entry name" value="OmpA-like"/>
    <property type="match status" value="1"/>
</dbReference>
<name>A0A917T402_9RHOB</name>
<dbReference type="Gene3D" id="3.30.1330.60">
    <property type="entry name" value="OmpA-like domain"/>
    <property type="match status" value="1"/>
</dbReference>
<dbReference type="PRINTS" id="PR01021">
    <property type="entry name" value="OMPADOMAIN"/>
</dbReference>
<dbReference type="Proteomes" id="UP000649829">
    <property type="component" value="Unassembled WGS sequence"/>
</dbReference>
<comment type="subcellular location">
    <subcellularLocation>
        <location evidence="1">Cell outer membrane</location>
    </subcellularLocation>
</comment>
<keyword evidence="6" id="KW-0732">Signal</keyword>
<dbReference type="PRINTS" id="PR01023">
    <property type="entry name" value="NAFLGMOTY"/>
</dbReference>
<keyword evidence="8" id="KW-0282">Flagellum</keyword>
<reference evidence="8" key="1">
    <citation type="journal article" date="2014" name="Int. J. Syst. Evol. Microbiol.">
        <title>Complete genome sequence of Corynebacterium casei LMG S-19264T (=DSM 44701T), isolated from a smear-ripened cheese.</title>
        <authorList>
            <consortium name="US DOE Joint Genome Institute (JGI-PGF)"/>
            <person name="Walter F."/>
            <person name="Albersmeier A."/>
            <person name="Kalinowski J."/>
            <person name="Ruckert C."/>
        </authorList>
    </citation>
    <scope>NUCLEOTIDE SEQUENCE</scope>
    <source>
        <strain evidence="8">CGMCC 1.6293</strain>
    </source>
</reference>
<feature type="region of interest" description="Disordered" evidence="5">
    <location>
        <begin position="315"/>
        <end position="349"/>
    </location>
</feature>
<feature type="compositionally biased region" description="Basic and acidic residues" evidence="5">
    <location>
        <begin position="340"/>
        <end position="349"/>
    </location>
</feature>
<dbReference type="PANTHER" id="PTHR30329:SF21">
    <property type="entry name" value="LIPOPROTEIN YIAD-RELATED"/>
    <property type="match status" value="1"/>
</dbReference>
<evidence type="ECO:0000256" key="2">
    <source>
        <dbReference type="ARBA" id="ARBA00023136"/>
    </source>
</evidence>
<evidence type="ECO:0000256" key="1">
    <source>
        <dbReference type="ARBA" id="ARBA00004442"/>
    </source>
</evidence>
<dbReference type="InterPro" id="IPR006665">
    <property type="entry name" value="OmpA-like"/>
</dbReference>
<evidence type="ECO:0000256" key="5">
    <source>
        <dbReference type="SAM" id="MobiDB-lite"/>
    </source>
</evidence>
<dbReference type="Pfam" id="PF00691">
    <property type="entry name" value="OmpA"/>
    <property type="match status" value="1"/>
</dbReference>
<evidence type="ECO:0000313" key="9">
    <source>
        <dbReference type="Proteomes" id="UP000649829"/>
    </source>
</evidence>
<comment type="caution">
    <text evidence="8">The sequence shown here is derived from an EMBL/GenBank/DDBJ whole genome shotgun (WGS) entry which is preliminary data.</text>
</comment>
<dbReference type="CDD" id="cd07185">
    <property type="entry name" value="OmpA_C-like"/>
    <property type="match status" value="1"/>
</dbReference>
<feature type="chain" id="PRO_5037663827" evidence="6">
    <location>
        <begin position="24"/>
        <end position="349"/>
    </location>
</feature>
<proteinExistence type="predicted"/>
<dbReference type="InterPro" id="IPR006664">
    <property type="entry name" value="OMP_bac"/>
</dbReference>
<dbReference type="PANTHER" id="PTHR30329">
    <property type="entry name" value="STATOR ELEMENT OF FLAGELLAR MOTOR COMPLEX"/>
    <property type="match status" value="1"/>
</dbReference>
<feature type="signal peptide" evidence="6">
    <location>
        <begin position="1"/>
        <end position="23"/>
    </location>
</feature>
<dbReference type="InterPro" id="IPR007372">
    <property type="entry name" value="Lipid/polyisoprenoid-bd_YceI"/>
</dbReference>
<dbReference type="InterPro" id="IPR036737">
    <property type="entry name" value="OmpA-like_sf"/>
</dbReference>
<evidence type="ECO:0000256" key="3">
    <source>
        <dbReference type="ARBA" id="ARBA00023237"/>
    </source>
</evidence>
<keyword evidence="9" id="KW-1185">Reference proteome</keyword>
<dbReference type="SUPFAM" id="SSF101874">
    <property type="entry name" value="YceI-like"/>
    <property type="match status" value="1"/>
</dbReference>
<dbReference type="SMART" id="SM00867">
    <property type="entry name" value="YceI"/>
    <property type="match status" value="1"/>
</dbReference>
<evidence type="ECO:0000259" key="7">
    <source>
        <dbReference type="PROSITE" id="PS51123"/>
    </source>
</evidence>